<keyword evidence="3" id="KW-0238">DNA-binding</keyword>
<dbReference type="CDD" id="cd08422">
    <property type="entry name" value="PBP2_CrgA_like"/>
    <property type="match status" value="1"/>
</dbReference>
<keyword evidence="4" id="KW-0804">Transcription</keyword>
<reference evidence="8" key="1">
    <citation type="journal article" date="2019" name="Int. J. Syst. Evol. Microbiol.">
        <title>The Global Catalogue of Microorganisms (GCM) 10K type strain sequencing project: providing services to taxonomists for standard genome sequencing and annotation.</title>
        <authorList>
            <consortium name="The Broad Institute Genomics Platform"/>
            <consortium name="The Broad Institute Genome Sequencing Center for Infectious Disease"/>
            <person name="Wu L."/>
            <person name="Ma J."/>
        </authorList>
    </citation>
    <scope>NUCLEOTIDE SEQUENCE [LARGE SCALE GENOMIC DNA]</scope>
    <source>
        <strain evidence="8">KCTC 32041</strain>
    </source>
</reference>
<dbReference type="Gene3D" id="1.10.10.10">
    <property type="entry name" value="Winged helix-like DNA-binding domain superfamily/Winged helix DNA-binding domain"/>
    <property type="match status" value="1"/>
</dbReference>
<dbReference type="PANTHER" id="PTHR30537:SF10">
    <property type="entry name" value="TRANSCRIPTIONAL REGULATOR-RELATED"/>
    <property type="match status" value="1"/>
</dbReference>
<evidence type="ECO:0000256" key="1">
    <source>
        <dbReference type="ARBA" id="ARBA00009437"/>
    </source>
</evidence>
<dbReference type="Proteomes" id="UP000600877">
    <property type="component" value="Unassembled WGS sequence"/>
</dbReference>
<feature type="coiled-coil region" evidence="5">
    <location>
        <begin position="78"/>
        <end position="105"/>
    </location>
</feature>
<dbReference type="RefSeq" id="WP_189372738.1">
    <property type="nucleotide sequence ID" value="NZ_BMYW01000002.1"/>
</dbReference>
<evidence type="ECO:0000313" key="8">
    <source>
        <dbReference type="Proteomes" id="UP000600877"/>
    </source>
</evidence>
<dbReference type="Pfam" id="PF03466">
    <property type="entry name" value="LysR_substrate"/>
    <property type="match status" value="1"/>
</dbReference>
<evidence type="ECO:0000256" key="2">
    <source>
        <dbReference type="ARBA" id="ARBA00023015"/>
    </source>
</evidence>
<dbReference type="InterPro" id="IPR005119">
    <property type="entry name" value="LysR_subst-bd"/>
</dbReference>
<comment type="caution">
    <text evidence="7">The sequence shown here is derived from an EMBL/GenBank/DDBJ whole genome shotgun (WGS) entry which is preliminary data.</text>
</comment>
<dbReference type="InterPro" id="IPR036388">
    <property type="entry name" value="WH-like_DNA-bd_sf"/>
</dbReference>
<sequence>MKTIDLAGEAQQLQWAMAFVAVVEQGSFTAAADSLLVSKSLLSKQLRQLEAALGAQLLYRTTRRLLLTEAGELYLSHCRDWLQRVQAARQALAELREDIAGSLRLTVPTSFGGVFMAQAMLALRAQYPALQLELDLSSHTRDLEADGFDLAIRANIPPPERLVARPLAEVADWLVAAPAYLETRGTPQQPAELAAHDCLCNSHFAHGRHWVFQRDGALQTVDVRAPLAVNDYNLIRNLALQSAGIARLPAYLVGGDVAAGRLQRLLPDYRSGGQQLYLVYPQRLPQPAKQRVLVAFLLQWFAAPEQAALLGHQPG</sequence>
<gene>
    <name evidence="7" type="ORF">GCM10011290_06350</name>
</gene>
<keyword evidence="5" id="KW-0175">Coiled coil</keyword>
<protein>
    <submittedName>
        <fullName evidence="7">Transcriptional regulator</fullName>
    </submittedName>
</protein>
<evidence type="ECO:0000256" key="4">
    <source>
        <dbReference type="ARBA" id="ARBA00023163"/>
    </source>
</evidence>
<dbReference type="Pfam" id="PF00126">
    <property type="entry name" value="HTH_1"/>
    <property type="match status" value="1"/>
</dbReference>
<feature type="domain" description="HTH lysR-type" evidence="6">
    <location>
        <begin position="11"/>
        <end position="68"/>
    </location>
</feature>
<dbReference type="InterPro" id="IPR036390">
    <property type="entry name" value="WH_DNA-bd_sf"/>
</dbReference>
<accession>A0ABQ2YEF4</accession>
<dbReference type="SUPFAM" id="SSF53850">
    <property type="entry name" value="Periplasmic binding protein-like II"/>
    <property type="match status" value="1"/>
</dbReference>
<dbReference type="InterPro" id="IPR058163">
    <property type="entry name" value="LysR-type_TF_proteobact-type"/>
</dbReference>
<organism evidence="7 8">
    <name type="scientific">Vogesella alkaliphila</name>
    <dbReference type="NCBI Taxonomy" id="1193621"/>
    <lineage>
        <taxon>Bacteria</taxon>
        <taxon>Pseudomonadati</taxon>
        <taxon>Pseudomonadota</taxon>
        <taxon>Betaproteobacteria</taxon>
        <taxon>Neisseriales</taxon>
        <taxon>Chromobacteriaceae</taxon>
        <taxon>Vogesella</taxon>
    </lineage>
</organism>
<keyword evidence="2" id="KW-0805">Transcription regulation</keyword>
<dbReference type="EMBL" id="BMYW01000002">
    <property type="protein sequence ID" value="GGX81689.1"/>
    <property type="molecule type" value="Genomic_DNA"/>
</dbReference>
<dbReference type="SUPFAM" id="SSF46785">
    <property type="entry name" value="Winged helix' DNA-binding domain"/>
    <property type="match status" value="1"/>
</dbReference>
<dbReference type="InterPro" id="IPR000847">
    <property type="entry name" value="LysR_HTH_N"/>
</dbReference>
<evidence type="ECO:0000256" key="5">
    <source>
        <dbReference type="SAM" id="Coils"/>
    </source>
</evidence>
<dbReference type="PROSITE" id="PS50931">
    <property type="entry name" value="HTH_LYSR"/>
    <property type="match status" value="1"/>
</dbReference>
<dbReference type="Gene3D" id="3.40.190.290">
    <property type="match status" value="1"/>
</dbReference>
<evidence type="ECO:0000259" key="6">
    <source>
        <dbReference type="PROSITE" id="PS50931"/>
    </source>
</evidence>
<comment type="similarity">
    <text evidence="1">Belongs to the LysR transcriptional regulatory family.</text>
</comment>
<evidence type="ECO:0000313" key="7">
    <source>
        <dbReference type="EMBL" id="GGX81689.1"/>
    </source>
</evidence>
<keyword evidence="8" id="KW-1185">Reference proteome</keyword>
<dbReference type="PANTHER" id="PTHR30537">
    <property type="entry name" value="HTH-TYPE TRANSCRIPTIONAL REGULATOR"/>
    <property type="match status" value="1"/>
</dbReference>
<evidence type="ECO:0000256" key="3">
    <source>
        <dbReference type="ARBA" id="ARBA00023125"/>
    </source>
</evidence>
<name>A0ABQ2YEF4_9NEIS</name>
<proteinExistence type="inferred from homology"/>